<evidence type="ECO:0000313" key="1">
    <source>
        <dbReference type="Ensembl" id="ENSCSEP00000026216.1"/>
    </source>
</evidence>
<dbReference type="GO" id="GO:0071169">
    <property type="term" value="P:establishment of protein localization to chromatin"/>
    <property type="evidence" value="ECO:0007669"/>
    <property type="project" value="TreeGrafter"/>
</dbReference>
<dbReference type="OMA" id="ATYCPKY"/>
<sequence>MMGAMDIVATYCPKYKDRPQIAQVVQKSKGGYSVHWMTGSYSGPWTVAKKRDGRKKVPWVEAIKESDIIYKKISLNSGQKLSNKVVQKLRALYAAKEERS</sequence>
<dbReference type="GO" id="GO:1990414">
    <property type="term" value="P:replication-born double-strand break repair via sister chromatid exchange"/>
    <property type="evidence" value="ECO:0007669"/>
    <property type="project" value="TreeGrafter"/>
</dbReference>
<dbReference type="AlphaFoldDB" id="A0A3P8WL27"/>
<dbReference type="GO" id="GO:0034087">
    <property type="term" value="P:establishment of mitotic sister chromatid cohesion"/>
    <property type="evidence" value="ECO:0007669"/>
    <property type="project" value="TreeGrafter"/>
</dbReference>
<proteinExistence type="predicted"/>
<dbReference type="GO" id="GO:0140588">
    <property type="term" value="P:chromatin looping"/>
    <property type="evidence" value="ECO:0007669"/>
    <property type="project" value="InterPro"/>
</dbReference>
<dbReference type="GO" id="GO:0061775">
    <property type="term" value="F:cohesin loader activity"/>
    <property type="evidence" value="ECO:0007669"/>
    <property type="project" value="InterPro"/>
</dbReference>
<dbReference type="GeneTree" id="ENSGT00390000010427"/>
<name>A0A3P8WL27_CYNSE</name>
<dbReference type="GO" id="GO:0048703">
    <property type="term" value="P:embryonic viscerocranium morphogenesis"/>
    <property type="evidence" value="ECO:0007669"/>
    <property type="project" value="TreeGrafter"/>
</dbReference>
<dbReference type="InterPro" id="IPR033031">
    <property type="entry name" value="Scc2/Nipped-B"/>
</dbReference>
<dbReference type="GO" id="GO:0048565">
    <property type="term" value="P:digestive tract development"/>
    <property type="evidence" value="ECO:0007669"/>
    <property type="project" value="TreeGrafter"/>
</dbReference>
<reference evidence="1" key="3">
    <citation type="submission" date="2025-09" db="UniProtKB">
        <authorList>
            <consortium name="Ensembl"/>
        </authorList>
    </citation>
    <scope>IDENTIFICATION</scope>
</reference>
<organism evidence="1 2">
    <name type="scientific">Cynoglossus semilaevis</name>
    <name type="common">Tongue sole</name>
    <dbReference type="NCBI Taxonomy" id="244447"/>
    <lineage>
        <taxon>Eukaryota</taxon>
        <taxon>Metazoa</taxon>
        <taxon>Chordata</taxon>
        <taxon>Craniata</taxon>
        <taxon>Vertebrata</taxon>
        <taxon>Euteleostomi</taxon>
        <taxon>Actinopterygii</taxon>
        <taxon>Neopterygii</taxon>
        <taxon>Teleostei</taxon>
        <taxon>Neoteleostei</taxon>
        <taxon>Acanthomorphata</taxon>
        <taxon>Carangaria</taxon>
        <taxon>Pleuronectiformes</taxon>
        <taxon>Pleuronectoidei</taxon>
        <taxon>Cynoglossidae</taxon>
        <taxon>Cynoglossinae</taxon>
        <taxon>Cynoglossus</taxon>
    </lineage>
</organism>
<reference evidence="1 2" key="1">
    <citation type="journal article" date="2014" name="Nat. Genet.">
        <title>Whole-genome sequence of a flatfish provides insights into ZW sex chromosome evolution and adaptation to a benthic lifestyle.</title>
        <authorList>
            <person name="Chen S."/>
            <person name="Zhang G."/>
            <person name="Shao C."/>
            <person name="Huang Q."/>
            <person name="Liu G."/>
            <person name="Zhang P."/>
            <person name="Song W."/>
            <person name="An N."/>
            <person name="Chalopin D."/>
            <person name="Volff J.N."/>
            <person name="Hong Y."/>
            <person name="Li Q."/>
            <person name="Sha Z."/>
            <person name="Zhou H."/>
            <person name="Xie M."/>
            <person name="Yu Q."/>
            <person name="Liu Y."/>
            <person name="Xiang H."/>
            <person name="Wang N."/>
            <person name="Wu K."/>
            <person name="Yang C."/>
            <person name="Zhou Q."/>
            <person name="Liao X."/>
            <person name="Yang L."/>
            <person name="Hu Q."/>
            <person name="Zhang J."/>
            <person name="Meng L."/>
            <person name="Jin L."/>
            <person name="Tian Y."/>
            <person name="Lian J."/>
            <person name="Yang J."/>
            <person name="Miao G."/>
            <person name="Liu S."/>
            <person name="Liang Z."/>
            <person name="Yan F."/>
            <person name="Li Y."/>
            <person name="Sun B."/>
            <person name="Zhang H."/>
            <person name="Zhang J."/>
            <person name="Zhu Y."/>
            <person name="Du M."/>
            <person name="Zhao Y."/>
            <person name="Schartl M."/>
            <person name="Tang Q."/>
            <person name="Wang J."/>
        </authorList>
    </citation>
    <scope>NUCLEOTIDE SEQUENCE</scope>
</reference>
<dbReference type="GO" id="GO:0003682">
    <property type="term" value="F:chromatin binding"/>
    <property type="evidence" value="ECO:0007669"/>
    <property type="project" value="TreeGrafter"/>
</dbReference>
<dbReference type="GO" id="GO:0003007">
    <property type="term" value="P:heart morphogenesis"/>
    <property type="evidence" value="ECO:0007669"/>
    <property type="project" value="TreeGrafter"/>
</dbReference>
<dbReference type="GO" id="GO:0090694">
    <property type="term" value="C:Scc2-Scc4 cohesin loading complex"/>
    <property type="evidence" value="ECO:0007669"/>
    <property type="project" value="TreeGrafter"/>
</dbReference>
<dbReference type="GO" id="GO:0010468">
    <property type="term" value="P:regulation of gene expression"/>
    <property type="evidence" value="ECO:0007669"/>
    <property type="project" value="InterPro"/>
</dbReference>
<dbReference type="STRING" id="244447.ENSCSEP00000026216"/>
<dbReference type="InParanoid" id="A0A3P8WL27"/>
<dbReference type="Proteomes" id="UP000265120">
    <property type="component" value="Chromosome 14"/>
</dbReference>
<dbReference type="Ensembl" id="ENSCSET00000026557.1">
    <property type="protein sequence ID" value="ENSCSEP00000026216.1"/>
    <property type="gene ID" value="ENSCSEG00000016739.1"/>
</dbReference>
<dbReference type="PANTHER" id="PTHR21704:SF18">
    <property type="entry name" value="NIPPED-B-LIKE PROTEIN"/>
    <property type="match status" value="1"/>
</dbReference>
<reference evidence="1" key="2">
    <citation type="submission" date="2025-08" db="UniProtKB">
        <authorList>
            <consortium name="Ensembl"/>
        </authorList>
    </citation>
    <scope>IDENTIFICATION</scope>
</reference>
<protein>
    <submittedName>
        <fullName evidence="1">Uncharacterized protein</fullName>
    </submittedName>
</protein>
<accession>A0A3P8WL27</accession>
<dbReference type="PANTHER" id="PTHR21704">
    <property type="entry name" value="NIPPED-B-LIKE PROTEIN DELANGIN SCC2-RELATED"/>
    <property type="match status" value="1"/>
</dbReference>
<evidence type="ECO:0000313" key="2">
    <source>
        <dbReference type="Proteomes" id="UP000265120"/>
    </source>
</evidence>
<dbReference type="GO" id="GO:0007420">
    <property type="term" value="P:brain development"/>
    <property type="evidence" value="ECO:0007669"/>
    <property type="project" value="TreeGrafter"/>
</dbReference>
<keyword evidence="2" id="KW-1185">Reference proteome</keyword>